<dbReference type="InterPro" id="IPR023419">
    <property type="entry name" value="Transthyretin_CS"/>
</dbReference>
<comment type="subunit">
    <text evidence="4 10">Homotetramer.</text>
</comment>
<dbReference type="EMBL" id="JACHHZ010000005">
    <property type="protein sequence ID" value="MBB6095535.1"/>
    <property type="molecule type" value="Genomic_DNA"/>
</dbReference>
<dbReference type="SUPFAM" id="SSF49472">
    <property type="entry name" value="Transthyretin (synonym: prealbumin)"/>
    <property type="match status" value="1"/>
</dbReference>
<keyword evidence="7 10" id="KW-0659">Purine metabolism</keyword>
<dbReference type="NCBIfam" id="TIGR02962">
    <property type="entry name" value="hdxy_isourate"/>
    <property type="match status" value="1"/>
</dbReference>
<dbReference type="PROSITE" id="PS00769">
    <property type="entry name" value="TRANSTHYRETIN_2"/>
    <property type="match status" value="1"/>
</dbReference>
<evidence type="ECO:0000256" key="7">
    <source>
        <dbReference type="ARBA" id="ARBA00022631"/>
    </source>
</evidence>
<comment type="function">
    <text evidence="2">Catalyzes the hydrolysis of 5-hydroxyisourate (HIU) to 2-oxo-4-hydroxy-4-carboxy-5-ureidoimidazoline (OHCU).</text>
</comment>
<gene>
    <name evidence="12" type="ORF">HNQ60_004425</name>
</gene>
<dbReference type="InterPro" id="IPR023418">
    <property type="entry name" value="Thyroxine_BS"/>
</dbReference>
<proteinExistence type="inferred from homology"/>
<dbReference type="PANTHER" id="PTHR10395:SF7">
    <property type="entry name" value="5-HYDROXYISOURATE HYDROLASE"/>
    <property type="match status" value="1"/>
</dbReference>
<dbReference type="RefSeq" id="WP_184334892.1">
    <property type="nucleotide sequence ID" value="NZ_JACHHZ010000005.1"/>
</dbReference>
<evidence type="ECO:0000256" key="3">
    <source>
        <dbReference type="ARBA" id="ARBA00009850"/>
    </source>
</evidence>
<evidence type="ECO:0000256" key="2">
    <source>
        <dbReference type="ARBA" id="ARBA00002704"/>
    </source>
</evidence>
<dbReference type="PANTHER" id="PTHR10395">
    <property type="entry name" value="URICASE AND TRANSTHYRETIN-RELATED"/>
    <property type="match status" value="1"/>
</dbReference>
<dbReference type="PRINTS" id="PR00189">
    <property type="entry name" value="TRNSTHYRETIN"/>
</dbReference>
<evidence type="ECO:0000256" key="5">
    <source>
        <dbReference type="ARBA" id="ARBA00012609"/>
    </source>
</evidence>
<evidence type="ECO:0000256" key="6">
    <source>
        <dbReference type="ARBA" id="ARBA00017539"/>
    </source>
</evidence>
<dbReference type="Pfam" id="PF00576">
    <property type="entry name" value="Transthyretin"/>
    <property type="match status" value="1"/>
</dbReference>
<dbReference type="GO" id="GO:0006144">
    <property type="term" value="P:purine nucleobase metabolic process"/>
    <property type="evidence" value="ECO:0007669"/>
    <property type="project" value="UniProtKB-KW"/>
</dbReference>
<protein>
    <recommendedName>
        <fullName evidence="6 10">5-hydroxyisourate hydrolase</fullName>
        <shortName evidence="10">HIU hydrolase</shortName>
        <shortName evidence="10">HIUHase</shortName>
        <ecNumber evidence="5 10">3.5.2.17</ecNumber>
    </recommendedName>
</protein>
<evidence type="ECO:0000256" key="1">
    <source>
        <dbReference type="ARBA" id="ARBA00001043"/>
    </source>
</evidence>
<accession>A0A841HUM4</accession>
<dbReference type="InterPro" id="IPR023416">
    <property type="entry name" value="Transthyretin/HIU_hydrolase_d"/>
</dbReference>
<dbReference type="GO" id="GO:0033971">
    <property type="term" value="F:hydroxyisourate hydrolase activity"/>
    <property type="evidence" value="ECO:0007669"/>
    <property type="project" value="UniProtKB-EC"/>
</dbReference>
<feature type="binding site" evidence="9">
    <location>
        <position position="7"/>
    </location>
    <ligand>
        <name>substrate</name>
    </ligand>
</feature>
<evidence type="ECO:0000256" key="4">
    <source>
        <dbReference type="ARBA" id="ARBA00011881"/>
    </source>
</evidence>
<comment type="caution">
    <text evidence="12">The sequence shown here is derived from an EMBL/GenBank/DDBJ whole genome shotgun (WGS) entry which is preliminary data.</text>
</comment>
<feature type="binding site" evidence="9">
    <location>
        <position position="45"/>
    </location>
    <ligand>
        <name>substrate</name>
    </ligand>
</feature>
<sequence length="117" mass="12875">MGKLTTHVLDTYTGRPAAGIRVELHEVSDAGPVPIVERTTGDDGRCTGPLIEGVRFRKGRYSLTFHVGEYFRARGVSLPDPAFLENVVVPFGIATPDENYHVPLIVTPWSYSVYRGS</sequence>
<evidence type="ECO:0000256" key="9">
    <source>
        <dbReference type="PIRSR" id="PIRSR600895-51"/>
    </source>
</evidence>
<dbReference type="InterPro" id="IPR000895">
    <property type="entry name" value="Transthyretin/HIU_hydrolase"/>
</dbReference>
<dbReference type="EC" id="3.5.2.17" evidence="5 10"/>
<name>A0A841HUM4_9GAMM</name>
<dbReference type="InterPro" id="IPR014306">
    <property type="entry name" value="Hydroxyisourate_hydrolase"/>
</dbReference>
<dbReference type="AlphaFoldDB" id="A0A841HUM4"/>
<comment type="catalytic activity">
    <reaction evidence="1 10">
        <text>5-hydroxyisourate + H2O = 5-hydroxy-2-oxo-4-ureido-2,5-dihydro-1H-imidazole-5-carboxylate + H(+)</text>
        <dbReference type="Rhea" id="RHEA:23736"/>
        <dbReference type="ChEBI" id="CHEBI:15377"/>
        <dbReference type="ChEBI" id="CHEBI:15378"/>
        <dbReference type="ChEBI" id="CHEBI:18072"/>
        <dbReference type="ChEBI" id="CHEBI:58639"/>
        <dbReference type="EC" id="3.5.2.17"/>
    </reaction>
</comment>
<dbReference type="Gene3D" id="2.60.40.180">
    <property type="entry name" value="Transthyretin/hydroxyisourate hydrolase domain"/>
    <property type="match status" value="1"/>
</dbReference>
<dbReference type="PROSITE" id="PS00768">
    <property type="entry name" value="TRANSTHYRETIN_1"/>
    <property type="match status" value="1"/>
</dbReference>
<evidence type="ECO:0000313" key="12">
    <source>
        <dbReference type="EMBL" id="MBB6095535.1"/>
    </source>
</evidence>
<evidence type="ECO:0000256" key="10">
    <source>
        <dbReference type="RuleBase" id="RU361270"/>
    </source>
</evidence>
<comment type="similarity">
    <text evidence="3 10">Belongs to the transthyretin family. 5-hydroxyisourate hydrolase subfamily.</text>
</comment>
<evidence type="ECO:0000256" key="8">
    <source>
        <dbReference type="ARBA" id="ARBA00022801"/>
    </source>
</evidence>
<dbReference type="CDD" id="cd05822">
    <property type="entry name" value="TLP_HIUase"/>
    <property type="match status" value="1"/>
</dbReference>
<dbReference type="Proteomes" id="UP000588068">
    <property type="component" value="Unassembled WGS sequence"/>
</dbReference>
<reference evidence="12 13" key="1">
    <citation type="submission" date="2020-08" db="EMBL/GenBank/DDBJ databases">
        <title>Genomic Encyclopedia of Type Strains, Phase IV (KMG-IV): sequencing the most valuable type-strain genomes for metagenomic binning, comparative biology and taxonomic classification.</title>
        <authorList>
            <person name="Goeker M."/>
        </authorList>
    </citation>
    <scope>NUCLEOTIDE SEQUENCE [LARGE SCALE GENOMIC DNA]</scope>
    <source>
        <strain evidence="12 13">DSM 26723</strain>
    </source>
</reference>
<dbReference type="InterPro" id="IPR036817">
    <property type="entry name" value="Transthyretin/HIU_hydrolase_sf"/>
</dbReference>
<feature type="binding site" evidence="9">
    <location>
        <position position="114"/>
    </location>
    <ligand>
        <name>substrate</name>
    </ligand>
</feature>
<evidence type="ECO:0000259" key="11">
    <source>
        <dbReference type="Pfam" id="PF00576"/>
    </source>
</evidence>
<organism evidence="12 13">
    <name type="scientific">Povalibacter uvarum</name>
    <dbReference type="NCBI Taxonomy" id="732238"/>
    <lineage>
        <taxon>Bacteria</taxon>
        <taxon>Pseudomonadati</taxon>
        <taxon>Pseudomonadota</taxon>
        <taxon>Gammaproteobacteria</taxon>
        <taxon>Steroidobacterales</taxon>
        <taxon>Steroidobacteraceae</taxon>
        <taxon>Povalibacter</taxon>
    </lineage>
</organism>
<evidence type="ECO:0000313" key="13">
    <source>
        <dbReference type="Proteomes" id="UP000588068"/>
    </source>
</evidence>
<feature type="domain" description="Transthyretin/hydroxyisourate hydrolase" evidence="11">
    <location>
        <begin position="4"/>
        <end position="116"/>
    </location>
</feature>
<keyword evidence="8 10" id="KW-0378">Hydrolase</keyword>
<keyword evidence="13" id="KW-1185">Reference proteome</keyword>